<proteinExistence type="predicted"/>
<comment type="caution">
    <text evidence="2">The sequence shown here is derived from an EMBL/GenBank/DDBJ whole genome shotgun (WGS) entry which is preliminary data.</text>
</comment>
<evidence type="ECO:0000313" key="3">
    <source>
        <dbReference type="Proteomes" id="UP001249291"/>
    </source>
</evidence>
<name>A0ABU1HNQ8_9MICO</name>
<feature type="compositionally biased region" description="Basic residues" evidence="1">
    <location>
        <begin position="206"/>
        <end position="222"/>
    </location>
</feature>
<sequence>MIRPVADARAACAARRLADDPELALVLERRELRVRSLLAAVGEESGLATVERHRVGLAAAVDLDVEALGEGIDDGSSDAVQTPGSRVGPAAELAAGVQLREDDLDAGQARARLDVDGDAPATVVHLDAAVIVQDDVDLRAVARDGLVDGVVDDLPEAVHQARGSVRTDVHTGTLADGLEPFEHLEMMGGILGGHNLRVYSRCPGCSRRHSPRTPTRRPARTR</sequence>
<organism evidence="2 3">
    <name type="scientific">Microbacterium foliorum</name>
    <dbReference type="NCBI Taxonomy" id="104336"/>
    <lineage>
        <taxon>Bacteria</taxon>
        <taxon>Bacillati</taxon>
        <taxon>Actinomycetota</taxon>
        <taxon>Actinomycetes</taxon>
        <taxon>Micrococcales</taxon>
        <taxon>Microbacteriaceae</taxon>
        <taxon>Microbacterium</taxon>
    </lineage>
</organism>
<keyword evidence="3" id="KW-1185">Reference proteome</keyword>
<accession>A0ABU1HNQ8</accession>
<dbReference type="Proteomes" id="UP001249291">
    <property type="component" value="Unassembled WGS sequence"/>
</dbReference>
<dbReference type="EMBL" id="JAVIZQ010000001">
    <property type="protein sequence ID" value="MDR6141661.1"/>
    <property type="molecule type" value="Genomic_DNA"/>
</dbReference>
<gene>
    <name evidence="2" type="ORF">QE375_001215</name>
</gene>
<protein>
    <submittedName>
        <fullName evidence="2">Uncharacterized protein</fullName>
    </submittedName>
</protein>
<evidence type="ECO:0000313" key="2">
    <source>
        <dbReference type="EMBL" id="MDR6141661.1"/>
    </source>
</evidence>
<feature type="region of interest" description="Disordered" evidence="1">
    <location>
        <begin position="203"/>
        <end position="222"/>
    </location>
</feature>
<reference evidence="2 3" key="1">
    <citation type="submission" date="2023-08" db="EMBL/GenBank/DDBJ databases">
        <title>Functional and genomic diversity of the sorghum phyllosphere microbiome.</title>
        <authorList>
            <person name="Shade A."/>
        </authorList>
    </citation>
    <scope>NUCLEOTIDE SEQUENCE [LARGE SCALE GENOMIC DNA]</scope>
    <source>
        <strain evidence="2 3">SORGH_AS_0445</strain>
    </source>
</reference>
<evidence type="ECO:0000256" key="1">
    <source>
        <dbReference type="SAM" id="MobiDB-lite"/>
    </source>
</evidence>